<name>A0A4T2C2X0_9MICO</name>
<dbReference type="SUPFAM" id="SSF52540">
    <property type="entry name" value="P-loop containing nucleoside triphosphate hydrolases"/>
    <property type="match status" value="2"/>
</dbReference>
<dbReference type="OrthoDB" id="5113844at2"/>
<keyword evidence="4 6" id="KW-0067">ATP-binding</keyword>
<proteinExistence type="predicted"/>
<sequence>MPVSGLALHLSSVSARSSPGTGIRAVSFAVPAGAVHGILAENLSGASEVLAVIGGFLPVTEGVLRIGGEPRRFDGYRAAETLGVRVLRGEPAIVPHTSVAENIFLGHEKSVGGFIRFDRLNANAAELLTRFGLGATVDPRSPGSGLSRAERQVVELVRCVVAQRTVVLIDEPFTGLDAAGLALVAAGIRRLSAEGVTVVVATHRIDMLTQVAQNVSVLSRGEVVETVSMLEGRPSEARLIEHMTANIRVSPRPLHETREAGPVVFEIAGWSAYHVVDSDTAVVRDVSLNARRGEIVGLAGLAGSGIAELALSLFARSYSSSVTGTMLVNGSPLVAETPQQSVAGGVGLSTSANLRYDLKLLGGIPSRVSPSLLGRLARFGLVDRHRDYETASPAFGLGGISALVGNRAAAAAAADGGWSAGARRHVDALKLWLDQPLEARPVVVVLDHPTASLEGEQLHAVRDLIVELATGGTAVLLASDNLDELLIMTNRIFTLAEGRVTAELVTRQATAPSVLAGMIGRTSSS</sequence>
<evidence type="ECO:0000256" key="3">
    <source>
        <dbReference type="ARBA" id="ARBA00022741"/>
    </source>
</evidence>
<dbReference type="Gene3D" id="3.40.50.300">
    <property type="entry name" value="P-loop containing nucleotide triphosphate hydrolases"/>
    <property type="match status" value="2"/>
</dbReference>
<comment type="caution">
    <text evidence="6">The sequence shown here is derived from an EMBL/GenBank/DDBJ whole genome shotgun (WGS) entry which is preliminary data.</text>
</comment>
<feature type="domain" description="ABC transporter" evidence="5">
    <location>
        <begin position="8"/>
        <end position="245"/>
    </location>
</feature>
<dbReference type="InterPro" id="IPR027417">
    <property type="entry name" value="P-loop_NTPase"/>
</dbReference>
<keyword evidence="7" id="KW-1185">Reference proteome</keyword>
<feature type="domain" description="ABC transporter" evidence="5">
    <location>
        <begin position="267"/>
        <end position="522"/>
    </location>
</feature>
<keyword evidence="2" id="KW-0677">Repeat</keyword>
<evidence type="ECO:0000256" key="4">
    <source>
        <dbReference type="ARBA" id="ARBA00022840"/>
    </source>
</evidence>
<gene>
    <name evidence="6" type="ORF">D4765_06995</name>
</gene>
<dbReference type="InterPro" id="IPR050107">
    <property type="entry name" value="ABC_carbohydrate_import_ATPase"/>
</dbReference>
<accession>A0A4T2C2X0</accession>
<dbReference type="Pfam" id="PF00005">
    <property type="entry name" value="ABC_tran"/>
    <property type="match status" value="1"/>
</dbReference>
<organism evidence="6 7">
    <name type="scientific">Subtercola vilae</name>
    <dbReference type="NCBI Taxonomy" id="2056433"/>
    <lineage>
        <taxon>Bacteria</taxon>
        <taxon>Bacillati</taxon>
        <taxon>Actinomycetota</taxon>
        <taxon>Actinomycetes</taxon>
        <taxon>Micrococcales</taxon>
        <taxon>Microbacteriaceae</taxon>
        <taxon>Subtercola</taxon>
    </lineage>
</organism>
<keyword evidence="3" id="KW-0547">Nucleotide-binding</keyword>
<evidence type="ECO:0000313" key="6">
    <source>
        <dbReference type="EMBL" id="TIH38320.1"/>
    </source>
</evidence>
<dbReference type="PROSITE" id="PS50893">
    <property type="entry name" value="ABC_TRANSPORTER_2"/>
    <property type="match status" value="2"/>
</dbReference>
<keyword evidence="1" id="KW-0813">Transport</keyword>
<dbReference type="EMBL" id="QYRT01000009">
    <property type="protein sequence ID" value="TIH38320.1"/>
    <property type="molecule type" value="Genomic_DNA"/>
</dbReference>
<dbReference type="PANTHER" id="PTHR43790">
    <property type="entry name" value="CARBOHYDRATE TRANSPORT ATP-BINDING PROTEIN MG119-RELATED"/>
    <property type="match status" value="1"/>
</dbReference>
<dbReference type="PANTHER" id="PTHR43790:SF9">
    <property type="entry name" value="GALACTOFURANOSE TRANSPORTER ATP-BINDING PROTEIN YTFR"/>
    <property type="match status" value="1"/>
</dbReference>
<protein>
    <submittedName>
        <fullName evidence="6">Sugar ABC transporter ATP-binding protein</fullName>
    </submittedName>
</protein>
<dbReference type="GO" id="GO:0005524">
    <property type="term" value="F:ATP binding"/>
    <property type="evidence" value="ECO:0007669"/>
    <property type="project" value="UniProtKB-KW"/>
</dbReference>
<reference evidence="6 7" key="1">
    <citation type="journal article" date="2019" name="Microorganisms">
        <title>Systematic Affiliation and Genome Analysis of Subtercola vilae DB165(T) with Particular Emphasis on Cold Adaptation of an Isolate from a High-Altitude Cold Volcano Lake.</title>
        <authorList>
            <person name="Villalobos A.S."/>
            <person name="Wiese J."/>
            <person name="Imhoff J.F."/>
            <person name="Dorador C."/>
            <person name="Keller A."/>
            <person name="Hentschel U."/>
        </authorList>
    </citation>
    <scope>NUCLEOTIDE SEQUENCE [LARGE SCALE GENOMIC DNA]</scope>
    <source>
        <strain evidence="6 7">DB165</strain>
    </source>
</reference>
<evidence type="ECO:0000313" key="7">
    <source>
        <dbReference type="Proteomes" id="UP000306192"/>
    </source>
</evidence>
<evidence type="ECO:0000256" key="2">
    <source>
        <dbReference type="ARBA" id="ARBA00022737"/>
    </source>
</evidence>
<evidence type="ECO:0000256" key="1">
    <source>
        <dbReference type="ARBA" id="ARBA00022448"/>
    </source>
</evidence>
<dbReference type="Proteomes" id="UP000306192">
    <property type="component" value="Unassembled WGS sequence"/>
</dbReference>
<evidence type="ECO:0000259" key="5">
    <source>
        <dbReference type="PROSITE" id="PS50893"/>
    </source>
</evidence>
<dbReference type="GO" id="GO:0016887">
    <property type="term" value="F:ATP hydrolysis activity"/>
    <property type="evidence" value="ECO:0007669"/>
    <property type="project" value="InterPro"/>
</dbReference>
<dbReference type="AlphaFoldDB" id="A0A4T2C2X0"/>
<dbReference type="RefSeq" id="WP_136641567.1">
    <property type="nucleotide sequence ID" value="NZ_QYRT01000009.1"/>
</dbReference>
<dbReference type="InterPro" id="IPR003439">
    <property type="entry name" value="ABC_transporter-like_ATP-bd"/>
</dbReference>